<dbReference type="AlphaFoldDB" id="A0A9P0PJS5"/>
<dbReference type="Proteomes" id="UP001152888">
    <property type="component" value="Unassembled WGS sequence"/>
</dbReference>
<evidence type="ECO:0000313" key="2">
    <source>
        <dbReference type="Proteomes" id="UP001152888"/>
    </source>
</evidence>
<accession>A0A9P0PJS5</accession>
<sequence>MSELLRVTPLCGIEDTPVCGIDDDVTY</sequence>
<keyword evidence="2" id="KW-1185">Reference proteome</keyword>
<organism evidence="1 2">
    <name type="scientific">Acanthoscelides obtectus</name>
    <name type="common">Bean weevil</name>
    <name type="synonym">Bruchus obtectus</name>
    <dbReference type="NCBI Taxonomy" id="200917"/>
    <lineage>
        <taxon>Eukaryota</taxon>
        <taxon>Metazoa</taxon>
        <taxon>Ecdysozoa</taxon>
        <taxon>Arthropoda</taxon>
        <taxon>Hexapoda</taxon>
        <taxon>Insecta</taxon>
        <taxon>Pterygota</taxon>
        <taxon>Neoptera</taxon>
        <taxon>Endopterygota</taxon>
        <taxon>Coleoptera</taxon>
        <taxon>Polyphaga</taxon>
        <taxon>Cucujiformia</taxon>
        <taxon>Chrysomeloidea</taxon>
        <taxon>Chrysomelidae</taxon>
        <taxon>Bruchinae</taxon>
        <taxon>Bruchini</taxon>
        <taxon>Acanthoscelides</taxon>
    </lineage>
</organism>
<dbReference type="OrthoDB" id="10037824at2759"/>
<protein>
    <submittedName>
        <fullName evidence="1">Uncharacterized protein</fullName>
    </submittedName>
</protein>
<comment type="caution">
    <text evidence="1">The sequence shown here is derived from an EMBL/GenBank/DDBJ whole genome shotgun (WGS) entry which is preliminary data.</text>
</comment>
<evidence type="ECO:0000313" key="1">
    <source>
        <dbReference type="EMBL" id="CAH1988852.1"/>
    </source>
</evidence>
<proteinExistence type="predicted"/>
<dbReference type="EMBL" id="CAKOFQ010007052">
    <property type="protein sequence ID" value="CAH1988852.1"/>
    <property type="molecule type" value="Genomic_DNA"/>
</dbReference>
<name>A0A9P0PJS5_ACAOB</name>
<reference evidence="1" key="1">
    <citation type="submission" date="2022-03" db="EMBL/GenBank/DDBJ databases">
        <authorList>
            <person name="Sayadi A."/>
        </authorList>
    </citation>
    <scope>NUCLEOTIDE SEQUENCE</scope>
</reference>
<gene>
    <name evidence="1" type="ORF">ACAOBT_LOCUS18706</name>
</gene>